<proteinExistence type="predicted"/>
<reference evidence="1" key="1">
    <citation type="submission" date="2021-10" db="EMBL/GenBank/DDBJ databases">
        <title>Anaerobic single-cell dispensing facilitates the cultivation of human gut bacteria.</title>
        <authorList>
            <person name="Afrizal A."/>
        </authorList>
    </citation>
    <scope>NUCLEOTIDE SEQUENCE</scope>
    <source>
        <strain evidence="1">CLA-AA-H233</strain>
    </source>
</reference>
<comment type="caution">
    <text evidence="1">The sequence shown here is derived from an EMBL/GenBank/DDBJ whole genome shotgun (WGS) entry which is preliminary data.</text>
</comment>
<evidence type="ECO:0008006" key="3">
    <source>
        <dbReference type="Google" id="ProtNLM"/>
    </source>
</evidence>
<dbReference type="Proteomes" id="UP001430637">
    <property type="component" value="Unassembled WGS sequence"/>
</dbReference>
<protein>
    <recommendedName>
        <fullName evidence="3">BspA family leucine-rich repeat surface protein</fullName>
    </recommendedName>
</protein>
<sequence>MMMPANFTAVNSEVVYGGADLFSVLADTTAPIWNASNVKTFNTNVIKLISNSFFASTVANTLGVMFSGNWGGDDGEKIFGEDGSINQNMFGLWDVTDPKNPVRTDDMTFGNKVMQVLGMASVAYTLGTTDAKVGFNDKVMGAFGETY</sequence>
<evidence type="ECO:0000313" key="1">
    <source>
        <dbReference type="EMBL" id="MCC2198694.1"/>
    </source>
</evidence>
<accession>A0ABS8F660</accession>
<gene>
    <name evidence="1" type="ORF">LKD23_02790</name>
</gene>
<name>A0ABS8F660_9FIRM</name>
<dbReference type="EMBL" id="JAJEQL010000004">
    <property type="protein sequence ID" value="MCC2198694.1"/>
    <property type="molecule type" value="Genomic_DNA"/>
</dbReference>
<evidence type="ECO:0000313" key="2">
    <source>
        <dbReference type="Proteomes" id="UP001430637"/>
    </source>
</evidence>
<keyword evidence="2" id="KW-1185">Reference proteome</keyword>
<dbReference type="RefSeq" id="WP_227620253.1">
    <property type="nucleotide sequence ID" value="NZ_JAJEQL010000004.1"/>
</dbReference>
<organism evidence="1 2">
    <name type="scientific">Faecalibacterium butyricigenerans</name>
    <dbReference type="NCBI Taxonomy" id="1851427"/>
    <lineage>
        <taxon>Bacteria</taxon>
        <taxon>Bacillati</taxon>
        <taxon>Bacillota</taxon>
        <taxon>Clostridia</taxon>
        <taxon>Eubacteriales</taxon>
        <taxon>Oscillospiraceae</taxon>
        <taxon>Faecalibacterium</taxon>
    </lineage>
</organism>